<evidence type="ECO:0000256" key="1">
    <source>
        <dbReference type="ARBA" id="ARBA00009005"/>
    </source>
</evidence>
<dbReference type="GO" id="GO:0006508">
    <property type="term" value="P:proteolysis"/>
    <property type="evidence" value="ECO:0007669"/>
    <property type="project" value="TreeGrafter"/>
</dbReference>
<dbReference type="PANTHER" id="PTHR48104:SF30">
    <property type="entry name" value="METACASPASE-1"/>
    <property type="match status" value="1"/>
</dbReference>
<protein>
    <submittedName>
        <fullName evidence="2">Metacaspase-like protein</fullName>
    </submittedName>
</protein>
<organism evidence="2 3">
    <name type="scientific">Plasmodium chabaudi chabaudi</name>
    <dbReference type="NCBI Taxonomy" id="31271"/>
    <lineage>
        <taxon>Eukaryota</taxon>
        <taxon>Sar</taxon>
        <taxon>Alveolata</taxon>
        <taxon>Apicomplexa</taxon>
        <taxon>Aconoidasida</taxon>
        <taxon>Haemosporida</taxon>
        <taxon>Plasmodiidae</taxon>
        <taxon>Plasmodium</taxon>
        <taxon>Plasmodium (Vinckeia)</taxon>
    </lineage>
</organism>
<dbReference type="GO" id="GO:0004197">
    <property type="term" value="F:cysteine-type endopeptidase activity"/>
    <property type="evidence" value="ECO:0007669"/>
    <property type="project" value="TreeGrafter"/>
</dbReference>
<comment type="similarity">
    <text evidence="1">Belongs to the peptidase C14B family.</text>
</comment>
<reference evidence="2 3" key="1">
    <citation type="submission" date="2016-08" db="EMBL/GenBank/DDBJ databases">
        <authorList>
            <consortium name="Pathogen Informatics"/>
        </authorList>
    </citation>
    <scope>NUCLEOTIDE SEQUENCE [LARGE SCALE GENOMIC DNA]</scope>
    <source>
        <strain evidence="2 3">AJ</strain>
    </source>
</reference>
<dbReference type="Proteomes" id="UP000507163">
    <property type="component" value="Chromosome 10"/>
</dbReference>
<dbReference type="PANTHER" id="PTHR48104">
    <property type="entry name" value="METACASPASE-4"/>
    <property type="match status" value="1"/>
</dbReference>
<gene>
    <name evidence="2" type="primary">MCA3</name>
    <name evidence="2" type="ORF">PCHAJ_000246400</name>
</gene>
<dbReference type="InterPro" id="IPR050452">
    <property type="entry name" value="Metacaspase"/>
</dbReference>
<evidence type="ECO:0000313" key="2">
    <source>
        <dbReference type="EMBL" id="SCM02691.1"/>
    </source>
</evidence>
<evidence type="ECO:0000313" key="3">
    <source>
        <dbReference type="Proteomes" id="UP000507163"/>
    </source>
</evidence>
<name>A0A1C6XG42_PLACU</name>
<proteinExistence type="inferred from homology"/>
<sequence>MAYYDHKNSIDKKKKLYPLKNFVDLYEIKSNIKLDKYESSENCTCSIDIMKENNQVISNSKKNRKNENCPDITKSACPKIKVYNDIYKTPTKGYSTDYHNDEYMKKNCKDNKLNFSKSIKNLNKNKTTPIYLFSNLSDKYNNEINEINMSYLEDSKKEINYDNIINEGNNHIEKLMKNFENSKRNANLLSIYLDNCKYDINKNKAEQIKYKKIMNTASEIGKTHTKKKNIYDNKFLQNEKPEYDKNQINSNPFYQHIKYENCNANRNELKNNSLDVLKQIDKTENIPNPFWKHNLDEKKNDNDNLFNRGDINKNRYCSFQNERKIFPDHLKDYEMRSVKTCDHLSNSPMIYLKNKSDIYVEKNGYINNNENSYRPYLDNNRHRGNRVFTDIIPQVKLKNMDIEINNLNKHNYSNYNNKYEDKNLNDSKMYFFPKKNITDHIKNNNFHRMEEGNIKNKLETNYHIRDEENNANIFEKKEDDIIYNDYIMKKTNEIHNEHSFKNLRCYINGHNNNVYVVKKNELSKIIDGNLCESQKNKPIESGLSKFSKFNQNENKVASKFGEFSSDVKTDIFSKNKENCKNGYSIFNANCNDGNKERIRNDSLEIYRQNGNINKNCNKIKSFNISNVSSNCLFKEGGNNQNVISPNSRFQIDEINNNLNLQNEEQENIEGNISDYIKDKMKDQKIKNNCNNIKCCISNNDSSTNYINNYLSNENAYLGTNAYKQYNNNIELGEYTVGNGDNNHIYQNLYDQINLNDINKDKLVFSNTYFQNINNENNEHNYMKKNEINNNTFQTYKMNNLIKLNSVHIPVLKNQASKKNTDVVPIVKVEKAEKENMYMLPSSAYNNNNKGIVKPLYSSKTIAGLTQINKESISNPPNKSKTTLPFPNLLLHKNNILNNHQSITKLRNNTTLNNGTHYEMMQKNIIPKTASISYDNINGKNKLFKFSGLYNKPSQNVANTIKDNEMNKNILFNKTLYNKTKCDDNILIKSKLPVCKSINNSDIYNYLRNTNSLKNYHRTTSYRKQSLKNAKSITKNIKLVPKGNDIISINHERQNKMMNNTIDLHTFYSRCEIESANSVKKAVVIGCNYMGEKDSKDRLHGSVNDAYVFSRALVKYFNFLPENVLLLIDSFPSNAYIYDDFDMNRENYINEKNDYNCNEEKAENKYLFNLFNKKNINDNKEVSNDFENNNSCVDVDIKNVDLSSKNIDFSLWPTRINILKAVNWLVRDSVPNGSYVFYYAGKSIQVDNMSGWEGEGYDEAFLCSDPFNRDEENNILTAIQLKDLLLSINSTAQMTIILDTSGGQTILDPAGTENSSYIKGCKQKGIWPITNPTNKVHKAIYDITILDNNSMKKYMCKPRYSKLIEVDSTSAMIDPLLQSISSFPLPTKAYCLCAATWEQISIEGLFPIFEFARVAQKKKKNTLIKPAGNKNGNNTIERNREDAQNNLHQMLDNSVKKNMHEPNIGFNINTLTNFFTVNNKKDENNDSETVKTTENCFADKISGSFEEDSINYNGKNSIIKDNNEYNSNKFNDNNNYVLVYHGVFTYCLIESIMEFKKNELNDNIFEKELQQYIPMTLKNLINQIQKKIQIIKNTKLKKLNQKPEFTIHPGANASINNYFINYSKNINFQDFKYFYLNEDMSPFLNVNKAWEEINKRTLRNRKLLYATSTLVNTSSKYLSQTNKIKNSCSLKY</sequence>
<dbReference type="GO" id="GO:0005737">
    <property type="term" value="C:cytoplasm"/>
    <property type="evidence" value="ECO:0007669"/>
    <property type="project" value="TreeGrafter"/>
</dbReference>
<dbReference type="EMBL" id="LT608176">
    <property type="protein sequence ID" value="SCM02691.1"/>
    <property type="molecule type" value="Genomic_DNA"/>
</dbReference>
<accession>A0A1C6XG42</accession>
<dbReference type="Gene3D" id="3.40.50.12660">
    <property type="match status" value="2"/>
</dbReference>